<evidence type="ECO:0000313" key="4">
    <source>
        <dbReference type="Proteomes" id="UP001319865"/>
    </source>
</evidence>
<dbReference type="RefSeq" id="WP_229328657.1">
    <property type="nucleotide sequence ID" value="NZ_AP025183.1"/>
</dbReference>
<evidence type="ECO:0000313" key="3">
    <source>
        <dbReference type="EMBL" id="BDB52722.1"/>
    </source>
</evidence>
<dbReference type="InterPro" id="IPR043831">
    <property type="entry name" value="DUF5808"/>
</dbReference>
<dbReference type="Pfam" id="PF19124">
    <property type="entry name" value="DUF5808"/>
    <property type="match status" value="1"/>
</dbReference>
<protein>
    <recommendedName>
        <fullName evidence="2">DUF5808 domain-containing protein</fullName>
    </recommendedName>
</protein>
<reference evidence="3 4" key="2">
    <citation type="journal article" date="2022" name="Microorganisms">
        <title>Complete Genome Sequences of Two Flavobacterium ammonificans Strains and a Flavobacterium ammoniigenes Strain of Ammonifying Bacterioplankton Isolated from Surface River Water.</title>
        <authorList>
            <person name="Suda W."/>
            <person name="Ogata Y."/>
            <person name="Shindo C."/>
            <person name="Watanabe K."/>
        </authorList>
    </citation>
    <scope>NUCLEOTIDE SEQUENCE [LARGE SCALE GENOMIC DNA]</scope>
    <source>
        <strain evidence="3 4">GENT11</strain>
    </source>
</reference>
<evidence type="ECO:0000256" key="1">
    <source>
        <dbReference type="SAM" id="Phobius"/>
    </source>
</evidence>
<proteinExistence type="predicted"/>
<evidence type="ECO:0000259" key="2">
    <source>
        <dbReference type="Pfam" id="PF19124"/>
    </source>
</evidence>
<feature type="domain" description="DUF5808" evidence="2">
    <location>
        <begin position="28"/>
        <end position="53"/>
    </location>
</feature>
<keyword evidence="1" id="KW-0812">Transmembrane</keyword>
<reference evidence="3 4" key="1">
    <citation type="journal article" date="2022" name="Int. J. Syst. Evol. Microbiol.">
        <title>Flavobacterium ammonificans sp. nov. and Flavobacterium ammoniigenes sp. nov., ammonifying bacteria isolated from surface river water.</title>
        <authorList>
            <person name="Watanabe K."/>
            <person name="Kitamura T."/>
            <person name="Ogata Y."/>
            <person name="Shindo C."/>
            <person name="Suda W."/>
        </authorList>
    </citation>
    <scope>NUCLEOTIDE SEQUENCE [LARGE SCALE GENOMIC DNA]</scope>
    <source>
        <strain evidence="3 4">GENT11</strain>
    </source>
</reference>
<organism evidence="3 4">
    <name type="scientific">Flavobacterium ammonificans</name>
    <dbReference type="NCBI Taxonomy" id="1751056"/>
    <lineage>
        <taxon>Bacteria</taxon>
        <taxon>Pseudomonadati</taxon>
        <taxon>Bacteroidota</taxon>
        <taxon>Flavobacteriia</taxon>
        <taxon>Flavobacteriales</taxon>
        <taxon>Flavobacteriaceae</taxon>
        <taxon>Flavobacterium</taxon>
    </lineage>
</organism>
<sequence length="78" mass="9336">MEQPDKETLEKWQKDPNNWKWGCLYYNKEDQRLLPPKRQEWMGLTINFANPKSVLVLVFMLLFFLLIVLLATKKGHSN</sequence>
<keyword evidence="1" id="KW-1133">Transmembrane helix</keyword>
<feature type="transmembrane region" description="Helical" evidence="1">
    <location>
        <begin position="54"/>
        <end position="72"/>
    </location>
</feature>
<gene>
    <name evidence="3" type="ORF">GENT11_10340</name>
</gene>
<keyword evidence="4" id="KW-1185">Reference proteome</keyword>
<dbReference type="Proteomes" id="UP001319865">
    <property type="component" value="Chromosome"/>
</dbReference>
<name>A0ABM7UZK9_9FLAO</name>
<keyword evidence="1" id="KW-0472">Membrane</keyword>
<accession>A0ABM7UZK9</accession>
<dbReference type="EMBL" id="AP025183">
    <property type="protein sequence ID" value="BDB52722.1"/>
    <property type="molecule type" value="Genomic_DNA"/>
</dbReference>